<dbReference type="Gene3D" id="3.40.50.720">
    <property type="entry name" value="NAD(P)-binding Rossmann-like Domain"/>
    <property type="match status" value="1"/>
</dbReference>
<dbReference type="InterPro" id="IPR022674">
    <property type="entry name" value="G6P_DH_NAD-bd"/>
</dbReference>
<dbReference type="PANTHER" id="PTHR23429">
    <property type="entry name" value="GLUCOSE-6-PHOSPHATE 1-DEHYDROGENASE G6PD"/>
    <property type="match status" value="1"/>
</dbReference>
<dbReference type="InterPro" id="IPR001282">
    <property type="entry name" value="G6P_DH"/>
</dbReference>
<evidence type="ECO:0000256" key="1">
    <source>
        <dbReference type="ARBA" id="ARBA00004937"/>
    </source>
</evidence>
<dbReference type="SUPFAM" id="SSF55347">
    <property type="entry name" value="Glyceraldehyde-3-phosphate dehydrogenase-like, C-terminal domain"/>
    <property type="match status" value="1"/>
</dbReference>
<dbReference type="GO" id="GO:0006006">
    <property type="term" value="P:glucose metabolic process"/>
    <property type="evidence" value="ECO:0007669"/>
    <property type="project" value="UniProtKB-KW"/>
</dbReference>
<dbReference type="GO" id="GO:0009051">
    <property type="term" value="P:pentose-phosphate shunt, oxidative branch"/>
    <property type="evidence" value="ECO:0007669"/>
    <property type="project" value="TreeGrafter"/>
</dbReference>
<dbReference type="GO" id="GO:0004345">
    <property type="term" value="F:glucose-6-phosphate dehydrogenase activity"/>
    <property type="evidence" value="ECO:0007669"/>
    <property type="project" value="InterPro"/>
</dbReference>
<dbReference type="PRINTS" id="PR00079">
    <property type="entry name" value="G6PDHDRGNASE"/>
</dbReference>
<dbReference type="AlphaFoldDB" id="A0A1F6FTK4"/>
<evidence type="ECO:0000313" key="8">
    <source>
        <dbReference type="EMBL" id="OGG89170.1"/>
    </source>
</evidence>
<keyword evidence="3" id="KW-0521">NADP</keyword>
<dbReference type="Pfam" id="PF00479">
    <property type="entry name" value="G6PD_N"/>
    <property type="match status" value="1"/>
</dbReference>
<sequence length="476" mass="53218">MSNIIIGKNNNPIAIIIFGGTGDLAKTKLFPALLDLYVAGELPSVFTIIGLSRKELSDADYQTFVAKSIAEKGHHHAKTVIQSFCTHLHYVAGSFAESSSYKRIKAILLNFDESIGQCTNKLFYLAVPPQYYEEIFEQLHQSNALALCAGLDSWSRLLVEKPFGRDLVTAQALEHKLCTLFQDEQIYRIDHYLAKDAIENIISLRFANSILADSWNKERIESITIRLLETKDVANRGSFYDGIGTLRDVGQNHMLQILALLTIPAVDVHDATQMRAARTAVLQTLLTTSPDSVIRGQYNGYRQTLGVAPDSETETYFKISTVATTPVWRGVRYTLEAGKALDRSINETIITFKALDQCHCASKPDAHTHQNVLTITFAPTQKMSLTMWVKKPGFIFELEQRELELLHTATTDSHSPEAYERVLYDCIVGDQTRFVSGAEVETAWQFITPILEHFKTLPLHTYEPGSAGPVDASRSE</sequence>
<reference evidence="8 9" key="1">
    <citation type="journal article" date="2016" name="Nat. Commun.">
        <title>Thousands of microbial genomes shed light on interconnected biogeochemical processes in an aquifer system.</title>
        <authorList>
            <person name="Anantharaman K."/>
            <person name="Brown C.T."/>
            <person name="Hug L.A."/>
            <person name="Sharon I."/>
            <person name="Castelle C.J."/>
            <person name="Probst A.J."/>
            <person name="Thomas B.C."/>
            <person name="Singh A."/>
            <person name="Wilkins M.J."/>
            <person name="Karaoz U."/>
            <person name="Brodie E.L."/>
            <person name="Williams K.H."/>
            <person name="Hubbard S.S."/>
            <person name="Banfield J.F."/>
        </authorList>
    </citation>
    <scope>NUCLEOTIDE SEQUENCE [LARGE SCALE GENOMIC DNA]</scope>
</reference>
<evidence type="ECO:0000259" key="6">
    <source>
        <dbReference type="Pfam" id="PF00479"/>
    </source>
</evidence>
<dbReference type="InterPro" id="IPR036291">
    <property type="entry name" value="NAD(P)-bd_dom_sf"/>
</dbReference>
<evidence type="ECO:0000259" key="7">
    <source>
        <dbReference type="Pfam" id="PF02781"/>
    </source>
</evidence>
<accession>A0A1F6FTK4</accession>
<protein>
    <submittedName>
        <fullName evidence="8">Glucose-6-phosphate dehydrogenase</fullName>
    </submittedName>
</protein>
<dbReference type="SUPFAM" id="SSF51735">
    <property type="entry name" value="NAD(P)-binding Rossmann-fold domains"/>
    <property type="match status" value="1"/>
</dbReference>
<dbReference type="GO" id="GO:0050661">
    <property type="term" value="F:NADP binding"/>
    <property type="evidence" value="ECO:0007669"/>
    <property type="project" value="InterPro"/>
</dbReference>
<feature type="domain" description="Glucose-6-phosphate dehydrogenase C-terminal" evidence="7">
    <location>
        <begin position="203"/>
        <end position="473"/>
    </location>
</feature>
<gene>
    <name evidence="8" type="ORF">A2592_00520</name>
</gene>
<dbReference type="Pfam" id="PF02781">
    <property type="entry name" value="G6PD_C"/>
    <property type="match status" value="1"/>
</dbReference>
<name>A0A1F6FTK4_9BACT</name>
<evidence type="ECO:0000256" key="2">
    <source>
        <dbReference type="ARBA" id="ARBA00022526"/>
    </source>
</evidence>
<dbReference type="PIRSF" id="PIRSF000110">
    <property type="entry name" value="G6PD"/>
    <property type="match status" value="1"/>
</dbReference>
<organism evidence="8 9">
    <name type="scientific">Candidatus Kaiserbacteria bacterium RIFOXYD1_FULL_42_15</name>
    <dbReference type="NCBI Taxonomy" id="1798532"/>
    <lineage>
        <taxon>Bacteria</taxon>
        <taxon>Candidatus Kaiseribacteriota</taxon>
    </lineage>
</organism>
<dbReference type="EMBL" id="MFMT01000005">
    <property type="protein sequence ID" value="OGG89170.1"/>
    <property type="molecule type" value="Genomic_DNA"/>
</dbReference>
<dbReference type="NCBIfam" id="TIGR00871">
    <property type="entry name" value="zwf"/>
    <property type="match status" value="1"/>
</dbReference>
<evidence type="ECO:0000256" key="4">
    <source>
        <dbReference type="ARBA" id="ARBA00023002"/>
    </source>
</evidence>
<evidence type="ECO:0000256" key="3">
    <source>
        <dbReference type="ARBA" id="ARBA00022857"/>
    </source>
</evidence>
<comment type="caution">
    <text evidence="8">The sequence shown here is derived from an EMBL/GenBank/DDBJ whole genome shotgun (WGS) entry which is preliminary data.</text>
</comment>
<dbReference type="Gene3D" id="3.30.360.10">
    <property type="entry name" value="Dihydrodipicolinate Reductase, domain 2"/>
    <property type="match status" value="1"/>
</dbReference>
<dbReference type="PANTHER" id="PTHR23429:SF0">
    <property type="entry name" value="GLUCOSE-6-PHOSPHATE 1-DEHYDROGENASE"/>
    <property type="match status" value="1"/>
</dbReference>
<feature type="domain" description="Glucose-6-phosphate dehydrogenase NAD-binding" evidence="6">
    <location>
        <begin position="16"/>
        <end position="200"/>
    </location>
</feature>
<keyword evidence="2" id="KW-0313">Glucose metabolism</keyword>
<dbReference type="GO" id="GO:0005829">
    <property type="term" value="C:cytosol"/>
    <property type="evidence" value="ECO:0007669"/>
    <property type="project" value="TreeGrafter"/>
</dbReference>
<evidence type="ECO:0000313" key="9">
    <source>
        <dbReference type="Proteomes" id="UP000179230"/>
    </source>
</evidence>
<keyword evidence="4" id="KW-0560">Oxidoreductase</keyword>
<evidence type="ECO:0000256" key="5">
    <source>
        <dbReference type="ARBA" id="ARBA00023277"/>
    </source>
</evidence>
<dbReference type="InterPro" id="IPR022675">
    <property type="entry name" value="G6P_DH_C"/>
</dbReference>
<dbReference type="Proteomes" id="UP000179230">
    <property type="component" value="Unassembled WGS sequence"/>
</dbReference>
<proteinExistence type="predicted"/>
<comment type="pathway">
    <text evidence="1">Carbohydrate degradation; pentose phosphate pathway; D-ribulose 5-phosphate from D-glucose 6-phosphate (oxidative stage): step 1/3.</text>
</comment>
<keyword evidence="5" id="KW-0119">Carbohydrate metabolism</keyword>